<dbReference type="InterPro" id="IPR036397">
    <property type="entry name" value="RNaseH_sf"/>
</dbReference>
<dbReference type="GO" id="GO:0003676">
    <property type="term" value="F:nucleic acid binding"/>
    <property type="evidence" value="ECO:0007669"/>
    <property type="project" value="InterPro"/>
</dbReference>
<evidence type="ECO:0000313" key="3">
    <source>
        <dbReference type="Proteomes" id="UP000008311"/>
    </source>
</evidence>
<dbReference type="GO" id="GO:0004523">
    <property type="term" value="F:RNA-DNA hybrid ribonuclease activity"/>
    <property type="evidence" value="ECO:0007669"/>
    <property type="project" value="InterPro"/>
</dbReference>
<dbReference type="AlphaFoldDB" id="B9RPR6"/>
<evidence type="ECO:0000259" key="1">
    <source>
        <dbReference type="Pfam" id="PF13456"/>
    </source>
</evidence>
<dbReference type="EMBL" id="EQ973796">
    <property type="protein sequence ID" value="EEF46682.1"/>
    <property type="molecule type" value="Genomic_DNA"/>
</dbReference>
<dbReference type="Proteomes" id="UP000008311">
    <property type="component" value="Unassembled WGS sequence"/>
</dbReference>
<name>B9RPR6_RICCO</name>
<dbReference type="InParanoid" id="B9RPR6"/>
<organism evidence="2 3">
    <name type="scientific">Ricinus communis</name>
    <name type="common">Castor bean</name>
    <dbReference type="NCBI Taxonomy" id="3988"/>
    <lineage>
        <taxon>Eukaryota</taxon>
        <taxon>Viridiplantae</taxon>
        <taxon>Streptophyta</taxon>
        <taxon>Embryophyta</taxon>
        <taxon>Tracheophyta</taxon>
        <taxon>Spermatophyta</taxon>
        <taxon>Magnoliopsida</taxon>
        <taxon>eudicotyledons</taxon>
        <taxon>Gunneridae</taxon>
        <taxon>Pentapetalae</taxon>
        <taxon>rosids</taxon>
        <taxon>fabids</taxon>
        <taxon>Malpighiales</taxon>
        <taxon>Euphorbiaceae</taxon>
        <taxon>Acalyphoideae</taxon>
        <taxon>Acalypheae</taxon>
        <taxon>Ricinus</taxon>
    </lineage>
</organism>
<dbReference type="Pfam" id="PF13456">
    <property type="entry name" value="RVT_3"/>
    <property type="match status" value="1"/>
</dbReference>
<reference evidence="3" key="1">
    <citation type="journal article" date="2010" name="Nat. Biotechnol.">
        <title>Draft genome sequence of the oilseed species Ricinus communis.</title>
        <authorList>
            <person name="Chan A.P."/>
            <person name="Crabtree J."/>
            <person name="Zhao Q."/>
            <person name="Lorenzi H."/>
            <person name="Orvis J."/>
            <person name="Puiu D."/>
            <person name="Melake-Berhan A."/>
            <person name="Jones K.M."/>
            <person name="Redman J."/>
            <person name="Chen G."/>
            <person name="Cahoon E.B."/>
            <person name="Gedil M."/>
            <person name="Stanke M."/>
            <person name="Haas B.J."/>
            <person name="Wortman J.R."/>
            <person name="Fraser-Liggett C.M."/>
            <person name="Ravel J."/>
            <person name="Rabinowicz P.D."/>
        </authorList>
    </citation>
    <scope>NUCLEOTIDE SEQUENCE [LARGE SCALE GENOMIC DNA]</scope>
    <source>
        <strain evidence="3">cv. Hale</strain>
    </source>
</reference>
<keyword evidence="3" id="KW-1185">Reference proteome</keyword>
<feature type="domain" description="RNase H type-1" evidence="1">
    <location>
        <begin position="29"/>
        <end position="86"/>
    </location>
</feature>
<sequence>MELTTNNQGCYWNSLVSSVWKSSKVGKRVQGDSKMVIGMVNGLHTTAQDLAAILDDIVALKAFFTSCYFFFIPRTRNWVADSLAKKTLNCSSPVMRSDSQMIWLRELSVIQPSSFE</sequence>
<accession>B9RPR6</accession>
<protein>
    <recommendedName>
        <fullName evidence="1">RNase H type-1 domain-containing protein</fullName>
    </recommendedName>
</protein>
<evidence type="ECO:0000313" key="2">
    <source>
        <dbReference type="EMBL" id="EEF46682.1"/>
    </source>
</evidence>
<gene>
    <name evidence="2" type="ORF">RCOM_1550960</name>
</gene>
<dbReference type="InterPro" id="IPR002156">
    <property type="entry name" value="RNaseH_domain"/>
</dbReference>
<proteinExistence type="predicted"/>
<dbReference type="Gene3D" id="3.30.420.10">
    <property type="entry name" value="Ribonuclease H-like superfamily/Ribonuclease H"/>
    <property type="match status" value="1"/>
</dbReference>